<proteinExistence type="predicted"/>
<evidence type="ECO:0000313" key="2">
    <source>
        <dbReference type="EMBL" id="MBA0015703.1"/>
    </source>
</evidence>
<accession>A0A7V8SIW6</accession>
<keyword evidence="1" id="KW-0812">Transmembrane</keyword>
<feature type="transmembrane region" description="Helical" evidence="1">
    <location>
        <begin position="190"/>
        <end position="206"/>
    </location>
</feature>
<dbReference type="EMBL" id="JACBNY010000001">
    <property type="protein sequence ID" value="MBA0015703.1"/>
    <property type="molecule type" value="Genomic_DNA"/>
</dbReference>
<organism evidence="2 3">
    <name type="scientific">Pseudolactococcus laudensis</name>
    <dbReference type="NCBI Taxonomy" id="1494461"/>
    <lineage>
        <taxon>Bacteria</taxon>
        <taxon>Bacillati</taxon>
        <taxon>Bacillota</taxon>
        <taxon>Bacilli</taxon>
        <taxon>Lactobacillales</taxon>
        <taxon>Streptococcaceae</taxon>
        <taxon>Pseudolactococcus</taxon>
    </lineage>
</organism>
<sequence length="442" mass="50777">MKTQLNQIGKSALSIINSTIIVLPFMIFIQIANQHTFISVLPFVLFYTFRMTGIFLIRGIKTSFNSYTLLHFSLYCGSLGCLLGVLGTLYFPLYIISGILLGLSAAWLPMSNTSVTYFLKKNNRLTKTHLPLLLGMFLLIGCSLFFPAPFKYLGFFLLYGILYLFSFRNLSQLTDYEVDIHDLEGISYKYLVLFFSFFSLIFFLRASRLLFNHVEFDYFIYGFFFLIILYTIATSIFKDKIHRKISADLTYLTYINGAVGNYLFLFCSLYAAGYYGHKQLFLQFYLPYVFGIILAAKIRPLLGHYAKQYALLGILFGLITIVFTPFFPIGVLLTSTFKGALNAWITAQYEEIETVSEDKRIWVKYSLQNIGSILHQFLLMLLGSFIILDKGLSLKSFFVITSTPVQTLKSMQLMTSWNVIATSLIILIILIYGFVYLRPRKR</sequence>
<feature type="transmembrane region" description="Helical" evidence="1">
    <location>
        <begin position="37"/>
        <end position="57"/>
    </location>
</feature>
<feature type="transmembrane region" description="Helical" evidence="1">
    <location>
        <begin position="152"/>
        <end position="170"/>
    </location>
</feature>
<evidence type="ECO:0000256" key="1">
    <source>
        <dbReference type="SAM" id="Phobius"/>
    </source>
</evidence>
<dbReference type="AlphaFoldDB" id="A0A7V8SIW6"/>
<feature type="transmembrane region" description="Helical" evidence="1">
    <location>
        <begin position="69"/>
        <end position="87"/>
    </location>
</feature>
<feature type="transmembrane region" description="Helical" evidence="1">
    <location>
        <begin position="370"/>
        <end position="388"/>
    </location>
</feature>
<feature type="transmembrane region" description="Helical" evidence="1">
    <location>
        <begin position="417"/>
        <end position="437"/>
    </location>
</feature>
<keyword evidence="3" id="KW-1185">Reference proteome</keyword>
<feature type="transmembrane region" description="Helical" evidence="1">
    <location>
        <begin position="12"/>
        <end position="31"/>
    </location>
</feature>
<dbReference type="RefSeq" id="WP_180745587.1">
    <property type="nucleotide sequence ID" value="NZ_CBCRWQ010000002.1"/>
</dbReference>
<feature type="transmembrane region" description="Helical" evidence="1">
    <location>
        <begin position="218"/>
        <end position="237"/>
    </location>
</feature>
<keyword evidence="1" id="KW-0472">Membrane</keyword>
<keyword evidence="1" id="KW-1133">Transmembrane helix</keyword>
<protein>
    <submittedName>
        <fullName evidence="2">Uncharacterized protein</fullName>
    </submittedName>
</protein>
<feature type="transmembrane region" description="Helical" evidence="1">
    <location>
        <begin position="280"/>
        <end position="298"/>
    </location>
</feature>
<comment type="caution">
    <text evidence="2">The sequence shown here is derived from an EMBL/GenBank/DDBJ whole genome shotgun (WGS) entry which is preliminary data.</text>
</comment>
<dbReference type="Proteomes" id="UP000530186">
    <property type="component" value="Unassembled WGS sequence"/>
</dbReference>
<feature type="transmembrane region" description="Helical" evidence="1">
    <location>
        <begin position="93"/>
        <end position="110"/>
    </location>
</feature>
<dbReference type="GeneID" id="303194050"/>
<name>A0A7V8SIW6_9LACT</name>
<feature type="transmembrane region" description="Helical" evidence="1">
    <location>
        <begin position="310"/>
        <end position="333"/>
    </location>
</feature>
<reference evidence="2 3" key="1">
    <citation type="submission" date="2020-07" db="EMBL/GenBank/DDBJ databases">
        <authorList>
            <person name="Hilgarth M."/>
            <person name="Werum V."/>
            <person name="Vogel R.F."/>
        </authorList>
    </citation>
    <scope>NUCLEOTIDE SEQUENCE [LARGE SCALE GENOMIC DNA]</scope>
    <source>
        <strain evidence="2 3">DSM 28961</strain>
    </source>
</reference>
<feature type="transmembrane region" description="Helical" evidence="1">
    <location>
        <begin position="249"/>
        <end position="274"/>
    </location>
</feature>
<evidence type="ECO:0000313" key="3">
    <source>
        <dbReference type="Proteomes" id="UP000530186"/>
    </source>
</evidence>
<gene>
    <name evidence="2" type="ORF">HZR21_00835</name>
</gene>